<evidence type="ECO:0000256" key="1">
    <source>
        <dbReference type="ARBA" id="ARBA00009981"/>
    </source>
</evidence>
<gene>
    <name evidence="3" type="ORF">IP93_00166</name>
</gene>
<comment type="function">
    <text evidence="2">Antitoxin component of a type II toxin-antitoxin (TA) system.</text>
</comment>
<dbReference type="InterPro" id="IPR006442">
    <property type="entry name" value="Antitoxin_Phd/YefM"/>
</dbReference>
<evidence type="ECO:0000313" key="4">
    <source>
        <dbReference type="Proteomes" id="UP000316471"/>
    </source>
</evidence>
<protein>
    <recommendedName>
        <fullName evidence="2">Antitoxin</fullName>
    </recommendedName>
</protein>
<reference evidence="3 4" key="1">
    <citation type="journal article" date="2015" name="Stand. Genomic Sci.">
        <title>Genomic Encyclopedia of Bacterial and Archaeal Type Strains, Phase III: the genomes of soil and plant-associated and newly described type strains.</title>
        <authorList>
            <person name="Whitman W.B."/>
            <person name="Woyke T."/>
            <person name="Klenk H.P."/>
            <person name="Zhou Y."/>
            <person name="Lilburn T.G."/>
            <person name="Beck B.J."/>
            <person name="De Vos P."/>
            <person name="Vandamme P."/>
            <person name="Eisen J.A."/>
            <person name="Garrity G."/>
            <person name="Hugenholtz P."/>
            <person name="Kyrpides N.C."/>
        </authorList>
    </citation>
    <scope>NUCLEOTIDE SEQUENCE [LARGE SCALE GENOMIC DNA]</scope>
    <source>
        <strain evidence="3 4">CGMCC 1.10136</strain>
    </source>
</reference>
<evidence type="ECO:0000313" key="3">
    <source>
        <dbReference type="EMBL" id="TWI14173.1"/>
    </source>
</evidence>
<name>A0A562M2T5_9GAMM</name>
<organism evidence="3 4">
    <name type="scientific">Aerolutibacter ruishenii</name>
    <dbReference type="NCBI Taxonomy" id="686800"/>
    <lineage>
        <taxon>Bacteria</taxon>
        <taxon>Pseudomonadati</taxon>
        <taxon>Pseudomonadota</taxon>
        <taxon>Gammaproteobacteria</taxon>
        <taxon>Lysobacterales</taxon>
        <taxon>Lysobacteraceae</taxon>
        <taxon>Aerolutibacter</taxon>
    </lineage>
</organism>
<comment type="similarity">
    <text evidence="1 2">Belongs to the phD/YefM antitoxin family.</text>
</comment>
<dbReference type="EMBL" id="VLKP01000001">
    <property type="protein sequence ID" value="TWI14173.1"/>
    <property type="molecule type" value="Genomic_DNA"/>
</dbReference>
<dbReference type="NCBIfam" id="TIGR01552">
    <property type="entry name" value="phd_fam"/>
    <property type="match status" value="1"/>
</dbReference>
<dbReference type="AlphaFoldDB" id="A0A562M2T5"/>
<dbReference type="PANTHER" id="PTHR33713">
    <property type="entry name" value="ANTITOXIN YAFN-RELATED"/>
    <property type="match status" value="1"/>
</dbReference>
<dbReference type="InterPro" id="IPR036165">
    <property type="entry name" value="YefM-like_sf"/>
</dbReference>
<dbReference type="PANTHER" id="PTHR33713:SF3">
    <property type="entry name" value="ANTITOXIN"/>
    <property type="match status" value="1"/>
</dbReference>
<sequence>MNSSKGYFSVTFMRIELVTTLKRQATELIAGLTKDREPILITQHGLPSAYLVDVDTFESMQRRVQILEGIARGEQAVQDGRTLTHADAKDRLARWLK</sequence>
<keyword evidence="4" id="KW-1185">Reference proteome</keyword>
<dbReference type="Pfam" id="PF02604">
    <property type="entry name" value="PhdYeFM_antitox"/>
    <property type="match status" value="1"/>
</dbReference>
<comment type="caution">
    <text evidence="3">The sequence shown here is derived from an EMBL/GenBank/DDBJ whole genome shotgun (WGS) entry which is preliminary data.</text>
</comment>
<dbReference type="SUPFAM" id="SSF143120">
    <property type="entry name" value="YefM-like"/>
    <property type="match status" value="1"/>
</dbReference>
<accession>A0A562M2T5</accession>
<dbReference type="InterPro" id="IPR051405">
    <property type="entry name" value="phD/YefM_antitoxin"/>
</dbReference>
<dbReference type="Proteomes" id="UP000316471">
    <property type="component" value="Unassembled WGS sequence"/>
</dbReference>
<evidence type="ECO:0000256" key="2">
    <source>
        <dbReference type="RuleBase" id="RU362080"/>
    </source>
</evidence>
<proteinExistence type="inferred from homology"/>
<dbReference type="Gene3D" id="3.40.1620.10">
    <property type="entry name" value="YefM-like domain"/>
    <property type="match status" value="1"/>
</dbReference>